<dbReference type="EMBL" id="JANIDW010000001">
    <property type="protein sequence ID" value="MCX5614109.1"/>
    <property type="molecule type" value="Genomic_DNA"/>
</dbReference>
<evidence type="ECO:0000256" key="7">
    <source>
        <dbReference type="ARBA" id="ARBA00023027"/>
    </source>
</evidence>
<dbReference type="SUPFAM" id="SSF55469">
    <property type="entry name" value="FMN-dependent nitroreductase-like"/>
    <property type="match status" value="1"/>
</dbReference>
<dbReference type="InterPro" id="IPR029479">
    <property type="entry name" value="Nitroreductase"/>
</dbReference>
<feature type="domain" description="Nitroreductase" evidence="8">
    <location>
        <begin position="9"/>
        <end position="195"/>
    </location>
</feature>
<dbReference type="Proteomes" id="UP001165648">
    <property type="component" value="Unassembled WGS sequence"/>
</dbReference>
<dbReference type="InterPro" id="IPR033878">
    <property type="entry name" value="NfsB-like"/>
</dbReference>
<evidence type="ECO:0000256" key="5">
    <source>
        <dbReference type="ARBA" id="ARBA00022857"/>
    </source>
</evidence>
<dbReference type="PANTHER" id="PTHR23026">
    <property type="entry name" value="NADPH NITROREDUCTASE"/>
    <property type="match status" value="1"/>
</dbReference>
<dbReference type="RefSeq" id="WP_257875189.1">
    <property type="nucleotide sequence ID" value="NZ_JANIDW010000001.1"/>
</dbReference>
<evidence type="ECO:0000256" key="1">
    <source>
        <dbReference type="ARBA" id="ARBA00001917"/>
    </source>
</evidence>
<accession>A0ABT3W4W9</accession>
<dbReference type="GO" id="GO:0004155">
    <property type="term" value="F:6,7-dihydropteridine reductase activity"/>
    <property type="evidence" value="ECO:0007669"/>
    <property type="project" value="UniProtKB-EC"/>
</dbReference>
<organism evidence="9 10">
    <name type="scientific">Bombella saccharophila</name>
    <dbReference type="NCBI Taxonomy" id="2967338"/>
    <lineage>
        <taxon>Bacteria</taxon>
        <taxon>Pseudomonadati</taxon>
        <taxon>Pseudomonadota</taxon>
        <taxon>Alphaproteobacteria</taxon>
        <taxon>Acetobacterales</taxon>
        <taxon>Acetobacteraceae</taxon>
        <taxon>Bombella</taxon>
    </lineage>
</organism>
<dbReference type="Gene3D" id="3.40.109.10">
    <property type="entry name" value="NADH Oxidase"/>
    <property type="match status" value="1"/>
</dbReference>
<gene>
    <name evidence="9" type="primary">nfsB</name>
    <name evidence="9" type="ORF">NQF64_02450</name>
</gene>
<evidence type="ECO:0000256" key="3">
    <source>
        <dbReference type="ARBA" id="ARBA00022630"/>
    </source>
</evidence>
<evidence type="ECO:0000256" key="4">
    <source>
        <dbReference type="ARBA" id="ARBA00022643"/>
    </source>
</evidence>
<comment type="cofactor">
    <cofactor evidence="1">
        <name>FMN</name>
        <dbReference type="ChEBI" id="CHEBI:58210"/>
    </cofactor>
</comment>
<proteinExistence type="inferred from homology"/>
<sequence>MMDLPHILQTRYTTKAYDKTRRIPEETFKQLVAALRYSPSSVNAQPWHFIVADDEAGKQRLAKATPEGSALAYNRGKITDASHVVLLCARNELTESYLHSVLEQEEKDGRYQDAKARDEFAAARAGYVQQHKTAGDVAHWNQKQVYLAQGFLLLSAAMLGIDATPIEGFLPEVMSKEFGLAGKGLTPLVVVALGYHAESDNNAKRPKSRLAEKVLFSKA</sequence>
<keyword evidence="7" id="KW-0520">NAD</keyword>
<evidence type="ECO:0000256" key="2">
    <source>
        <dbReference type="ARBA" id="ARBA00007118"/>
    </source>
</evidence>
<keyword evidence="3" id="KW-0285">Flavoprotein</keyword>
<protein>
    <submittedName>
        <fullName evidence="9">Oxygen-insensitive NAD(P)H nitroreductase</fullName>
        <ecNumber evidence="9">1.5.1.34</ecNumber>
    </submittedName>
</protein>
<comment type="caution">
    <text evidence="9">The sequence shown here is derived from an EMBL/GenBank/DDBJ whole genome shotgun (WGS) entry which is preliminary data.</text>
</comment>
<keyword evidence="4" id="KW-0288">FMN</keyword>
<dbReference type="Pfam" id="PF00881">
    <property type="entry name" value="Nitroreductase"/>
    <property type="match status" value="1"/>
</dbReference>
<keyword evidence="6 9" id="KW-0560">Oxidoreductase</keyword>
<keyword evidence="5" id="KW-0521">NADP</keyword>
<comment type="similarity">
    <text evidence="2">Belongs to the nitroreductase family.</text>
</comment>
<evidence type="ECO:0000259" key="8">
    <source>
        <dbReference type="Pfam" id="PF00881"/>
    </source>
</evidence>
<dbReference type="PANTHER" id="PTHR23026:SF125">
    <property type="entry name" value="OXYGEN-INSENSITIVE NAD(P)H NITROREDUCTASE"/>
    <property type="match status" value="1"/>
</dbReference>
<evidence type="ECO:0000313" key="10">
    <source>
        <dbReference type="Proteomes" id="UP001165648"/>
    </source>
</evidence>
<keyword evidence="10" id="KW-1185">Reference proteome</keyword>
<evidence type="ECO:0000256" key="6">
    <source>
        <dbReference type="ARBA" id="ARBA00023002"/>
    </source>
</evidence>
<evidence type="ECO:0000313" key="9">
    <source>
        <dbReference type="EMBL" id="MCX5614109.1"/>
    </source>
</evidence>
<dbReference type="NCBIfam" id="NF008275">
    <property type="entry name" value="PRK11053.1"/>
    <property type="match status" value="1"/>
</dbReference>
<dbReference type="EC" id="1.5.1.34" evidence="9"/>
<dbReference type="CDD" id="cd02149">
    <property type="entry name" value="NfsB-like"/>
    <property type="match status" value="1"/>
</dbReference>
<dbReference type="InterPro" id="IPR000415">
    <property type="entry name" value="Nitroreductase-like"/>
</dbReference>
<reference evidence="9 10" key="1">
    <citation type="submission" date="2022-07" db="EMBL/GenBank/DDBJ databases">
        <title>Bombella genomes.</title>
        <authorList>
            <person name="Harer L."/>
            <person name="Styblova S."/>
            <person name="Ehrmann M."/>
        </authorList>
    </citation>
    <scope>NUCLEOTIDE SEQUENCE [LARGE SCALE GENOMIC DNA]</scope>
    <source>
        <strain evidence="9 10">TMW 2.2558</strain>
    </source>
</reference>
<name>A0ABT3W4W9_9PROT</name>
<dbReference type="InterPro" id="IPR050627">
    <property type="entry name" value="Nitroreductase/BluB"/>
</dbReference>